<dbReference type="SUPFAM" id="SSF57850">
    <property type="entry name" value="RING/U-box"/>
    <property type="match status" value="1"/>
</dbReference>
<dbReference type="Gene3D" id="3.30.40.10">
    <property type="entry name" value="Zinc/RING finger domain, C3HC4 (zinc finger)"/>
    <property type="match status" value="1"/>
</dbReference>
<protein>
    <recommendedName>
        <fullName evidence="3">RING-type domain-containing protein</fullName>
    </recommendedName>
</protein>
<dbReference type="Proteomes" id="UP001270362">
    <property type="component" value="Unassembled WGS sequence"/>
</dbReference>
<gene>
    <name evidence="1" type="ORF">B0T22DRAFT_441745</name>
</gene>
<evidence type="ECO:0000313" key="1">
    <source>
        <dbReference type="EMBL" id="KAK3690344.1"/>
    </source>
</evidence>
<sequence>MADTTNNNNNNSSNHVERQNESLWHKVKVFLQKIPNNDPPPFVTCPVCLDGELKIVRIPAMDPNAERKNGVVLVCGHMICEGCWDNIRMGHPEGECHCDVDHLEAAKYPTTIPEGRDLSSTGCGEHVRDALLTLAEILQEELFGYPLPRERR</sequence>
<dbReference type="AlphaFoldDB" id="A0AAE0XDK6"/>
<dbReference type="EMBL" id="JAULSO010000002">
    <property type="protein sequence ID" value="KAK3690344.1"/>
    <property type="molecule type" value="Genomic_DNA"/>
</dbReference>
<reference evidence="1" key="2">
    <citation type="submission" date="2023-06" db="EMBL/GenBank/DDBJ databases">
        <authorList>
            <consortium name="Lawrence Berkeley National Laboratory"/>
            <person name="Haridas S."/>
            <person name="Hensen N."/>
            <person name="Bonometti L."/>
            <person name="Westerberg I."/>
            <person name="Brannstrom I.O."/>
            <person name="Guillou S."/>
            <person name="Cros-Aarteil S."/>
            <person name="Calhoun S."/>
            <person name="Kuo A."/>
            <person name="Mondo S."/>
            <person name="Pangilinan J."/>
            <person name="Riley R."/>
            <person name="Labutti K."/>
            <person name="Andreopoulos B."/>
            <person name="Lipzen A."/>
            <person name="Chen C."/>
            <person name="Yanf M."/>
            <person name="Daum C."/>
            <person name="Ng V."/>
            <person name="Clum A."/>
            <person name="Steindorff A."/>
            <person name="Ohm R."/>
            <person name="Martin F."/>
            <person name="Silar P."/>
            <person name="Natvig D."/>
            <person name="Lalanne C."/>
            <person name="Gautier V."/>
            <person name="Ament-Velasquez S.L."/>
            <person name="Kruys A."/>
            <person name="Hutchinson M.I."/>
            <person name="Powell A.J."/>
            <person name="Barry K."/>
            <person name="Miller A.N."/>
            <person name="Grigoriev I.V."/>
            <person name="Debuchy R."/>
            <person name="Gladieux P."/>
            <person name="Thoren M.H."/>
            <person name="Johannesson H."/>
        </authorList>
    </citation>
    <scope>NUCLEOTIDE SEQUENCE</scope>
    <source>
        <strain evidence="1">CBS 314.62</strain>
    </source>
</reference>
<comment type="caution">
    <text evidence="1">The sequence shown here is derived from an EMBL/GenBank/DDBJ whole genome shotgun (WGS) entry which is preliminary data.</text>
</comment>
<reference evidence="1" key="1">
    <citation type="journal article" date="2023" name="Mol. Phylogenet. Evol.">
        <title>Genome-scale phylogeny and comparative genomics of the fungal order Sordariales.</title>
        <authorList>
            <person name="Hensen N."/>
            <person name="Bonometti L."/>
            <person name="Westerberg I."/>
            <person name="Brannstrom I.O."/>
            <person name="Guillou S."/>
            <person name="Cros-Aarteil S."/>
            <person name="Calhoun S."/>
            <person name="Haridas S."/>
            <person name="Kuo A."/>
            <person name="Mondo S."/>
            <person name="Pangilinan J."/>
            <person name="Riley R."/>
            <person name="LaButti K."/>
            <person name="Andreopoulos B."/>
            <person name="Lipzen A."/>
            <person name="Chen C."/>
            <person name="Yan M."/>
            <person name="Daum C."/>
            <person name="Ng V."/>
            <person name="Clum A."/>
            <person name="Steindorff A."/>
            <person name="Ohm R.A."/>
            <person name="Martin F."/>
            <person name="Silar P."/>
            <person name="Natvig D.O."/>
            <person name="Lalanne C."/>
            <person name="Gautier V."/>
            <person name="Ament-Velasquez S.L."/>
            <person name="Kruys A."/>
            <person name="Hutchinson M.I."/>
            <person name="Powell A.J."/>
            <person name="Barry K."/>
            <person name="Miller A.N."/>
            <person name="Grigoriev I.V."/>
            <person name="Debuchy R."/>
            <person name="Gladieux P."/>
            <person name="Hiltunen Thoren M."/>
            <person name="Johannesson H."/>
        </authorList>
    </citation>
    <scope>NUCLEOTIDE SEQUENCE</scope>
    <source>
        <strain evidence="1">CBS 314.62</strain>
    </source>
</reference>
<keyword evidence="2" id="KW-1185">Reference proteome</keyword>
<name>A0AAE0XDK6_9PEZI</name>
<dbReference type="InterPro" id="IPR013083">
    <property type="entry name" value="Znf_RING/FYVE/PHD"/>
</dbReference>
<organism evidence="1 2">
    <name type="scientific">Podospora appendiculata</name>
    <dbReference type="NCBI Taxonomy" id="314037"/>
    <lineage>
        <taxon>Eukaryota</taxon>
        <taxon>Fungi</taxon>
        <taxon>Dikarya</taxon>
        <taxon>Ascomycota</taxon>
        <taxon>Pezizomycotina</taxon>
        <taxon>Sordariomycetes</taxon>
        <taxon>Sordariomycetidae</taxon>
        <taxon>Sordariales</taxon>
        <taxon>Podosporaceae</taxon>
        <taxon>Podospora</taxon>
    </lineage>
</organism>
<proteinExistence type="predicted"/>
<accession>A0AAE0XDK6</accession>
<evidence type="ECO:0000313" key="2">
    <source>
        <dbReference type="Proteomes" id="UP001270362"/>
    </source>
</evidence>
<evidence type="ECO:0008006" key="3">
    <source>
        <dbReference type="Google" id="ProtNLM"/>
    </source>
</evidence>